<dbReference type="KEGG" id="sxn:IAG42_18670"/>
<protein>
    <submittedName>
        <fullName evidence="2">Uncharacterized protein</fullName>
    </submittedName>
</protein>
<dbReference type="RefSeq" id="WP_188338115.1">
    <property type="nucleotide sequence ID" value="NZ_CP061281.1"/>
</dbReference>
<evidence type="ECO:0000313" key="2">
    <source>
        <dbReference type="EMBL" id="QNS05420.1"/>
    </source>
</evidence>
<keyword evidence="1" id="KW-0472">Membrane</keyword>
<reference evidence="2 3" key="1">
    <citation type="submission" date="2020-09" db="EMBL/GenBank/DDBJ databases">
        <title>A novel species.</title>
        <authorList>
            <person name="Gao J."/>
        </authorList>
    </citation>
    <scope>NUCLEOTIDE SEQUENCE [LARGE SCALE GENOMIC DNA]</scope>
    <source>
        <strain evidence="2 3">CRXT-Y-14</strain>
    </source>
</reference>
<evidence type="ECO:0000313" key="3">
    <source>
        <dbReference type="Proteomes" id="UP000516428"/>
    </source>
</evidence>
<proteinExistence type="predicted"/>
<keyword evidence="1" id="KW-0812">Transmembrane</keyword>
<sequence length="97" mass="9846">MLQENTQPAEPVRRSAKRVIGAVVLVLLGAGLLYVGIDAIADPASVVADSANTGRSADTEAEAKIVGLVMCLFGISVLGFGISLLRANATQGPKPGS</sequence>
<feature type="transmembrane region" description="Helical" evidence="1">
    <location>
        <begin position="19"/>
        <end position="37"/>
    </location>
</feature>
<dbReference type="EMBL" id="CP061281">
    <property type="protein sequence ID" value="QNS05420.1"/>
    <property type="molecule type" value="Genomic_DNA"/>
</dbReference>
<name>A0A7H1B9L5_9ACTN</name>
<feature type="transmembrane region" description="Helical" evidence="1">
    <location>
        <begin position="65"/>
        <end position="85"/>
    </location>
</feature>
<accession>A0A7H1B9L5</accession>
<gene>
    <name evidence="2" type="ORF">IAG42_18670</name>
</gene>
<keyword evidence="3" id="KW-1185">Reference proteome</keyword>
<evidence type="ECO:0000256" key="1">
    <source>
        <dbReference type="SAM" id="Phobius"/>
    </source>
</evidence>
<keyword evidence="1" id="KW-1133">Transmembrane helix</keyword>
<organism evidence="2 3">
    <name type="scientific">Streptomyces xanthii</name>
    <dbReference type="NCBI Taxonomy" id="2768069"/>
    <lineage>
        <taxon>Bacteria</taxon>
        <taxon>Bacillati</taxon>
        <taxon>Actinomycetota</taxon>
        <taxon>Actinomycetes</taxon>
        <taxon>Kitasatosporales</taxon>
        <taxon>Streptomycetaceae</taxon>
        <taxon>Streptomyces</taxon>
    </lineage>
</organism>
<dbReference type="Proteomes" id="UP000516428">
    <property type="component" value="Chromosome"/>
</dbReference>
<dbReference type="AlphaFoldDB" id="A0A7H1B9L5"/>